<name>A0A918E5R2_9ACTN</name>
<dbReference type="EMBL" id="BMNK01000004">
    <property type="protein sequence ID" value="GGP06610.1"/>
    <property type="molecule type" value="Genomic_DNA"/>
</dbReference>
<comment type="caution">
    <text evidence="1">The sequence shown here is derived from an EMBL/GenBank/DDBJ whole genome shotgun (WGS) entry which is preliminary data.</text>
</comment>
<sequence>MLRGKGGRRVFGPVKCISALLCMIVLQGCADWAPRVVEADQVALDEVFSVGTVVAQTTDDQIFDEKIQRVDVLITDVGASSFAEALEVAQDRLAKHGWKTIFKNTDSMGMRSDRWERTDLVARRFAGADSFFLEVQQQVEKDLKSDPSKWDEYLLVHVSKAIE</sequence>
<accession>A0A918E5R2</accession>
<reference evidence="1" key="1">
    <citation type="journal article" date="2014" name="Int. J. Syst. Evol. Microbiol.">
        <title>Complete genome sequence of Corynebacterium casei LMG S-19264T (=DSM 44701T), isolated from a smear-ripened cheese.</title>
        <authorList>
            <consortium name="US DOE Joint Genome Institute (JGI-PGF)"/>
            <person name="Walter F."/>
            <person name="Albersmeier A."/>
            <person name="Kalinowski J."/>
            <person name="Ruckert C."/>
        </authorList>
    </citation>
    <scope>NUCLEOTIDE SEQUENCE</scope>
    <source>
        <strain evidence="1">CGMCC 4.7430</strain>
    </source>
</reference>
<proteinExistence type="predicted"/>
<organism evidence="1 2">
    <name type="scientific">Nonomuraea glycinis</name>
    <dbReference type="NCBI Taxonomy" id="2047744"/>
    <lineage>
        <taxon>Bacteria</taxon>
        <taxon>Bacillati</taxon>
        <taxon>Actinomycetota</taxon>
        <taxon>Actinomycetes</taxon>
        <taxon>Streptosporangiales</taxon>
        <taxon>Streptosporangiaceae</taxon>
        <taxon>Nonomuraea</taxon>
    </lineage>
</organism>
<gene>
    <name evidence="1" type="ORF">GCM10012278_30920</name>
</gene>
<evidence type="ECO:0000313" key="1">
    <source>
        <dbReference type="EMBL" id="GGP06610.1"/>
    </source>
</evidence>
<dbReference type="Proteomes" id="UP000660745">
    <property type="component" value="Unassembled WGS sequence"/>
</dbReference>
<keyword evidence="2" id="KW-1185">Reference proteome</keyword>
<dbReference type="PROSITE" id="PS51257">
    <property type="entry name" value="PROKAR_LIPOPROTEIN"/>
    <property type="match status" value="1"/>
</dbReference>
<evidence type="ECO:0000313" key="2">
    <source>
        <dbReference type="Proteomes" id="UP000660745"/>
    </source>
</evidence>
<protein>
    <submittedName>
        <fullName evidence="1">Uncharacterized protein</fullName>
    </submittedName>
</protein>
<reference evidence="1" key="2">
    <citation type="submission" date="2020-09" db="EMBL/GenBank/DDBJ databases">
        <authorList>
            <person name="Sun Q."/>
            <person name="Zhou Y."/>
        </authorList>
    </citation>
    <scope>NUCLEOTIDE SEQUENCE</scope>
    <source>
        <strain evidence="1">CGMCC 4.7430</strain>
    </source>
</reference>
<dbReference type="AlphaFoldDB" id="A0A918E5R2"/>